<protein>
    <submittedName>
        <fullName evidence="2">Copia protein</fullName>
        <ecNumber evidence="2">3.1.13.-</ecNumber>
    </submittedName>
</protein>
<accession>A0A0B2SCQ2</accession>
<dbReference type="Pfam" id="PF22936">
    <property type="entry name" value="Pol_BBD"/>
    <property type="match status" value="1"/>
</dbReference>
<keyword evidence="2" id="KW-0378">Hydrolase</keyword>
<name>A0A0B2SCQ2_GLYSO</name>
<dbReference type="Proteomes" id="UP000053555">
    <property type="component" value="Unassembled WGS sequence"/>
</dbReference>
<gene>
    <name evidence="2" type="ORF">glysoja_047649</name>
</gene>
<evidence type="ECO:0000313" key="2">
    <source>
        <dbReference type="EMBL" id="KHN42845.1"/>
    </source>
</evidence>
<feature type="non-terminal residue" evidence="2">
    <location>
        <position position="1"/>
    </location>
</feature>
<organism evidence="2">
    <name type="scientific">Glycine soja</name>
    <name type="common">Wild soybean</name>
    <dbReference type="NCBI Taxonomy" id="3848"/>
    <lineage>
        <taxon>Eukaryota</taxon>
        <taxon>Viridiplantae</taxon>
        <taxon>Streptophyta</taxon>
        <taxon>Embryophyta</taxon>
        <taxon>Tracheophyta</taxon>
        <taxon>Spermatophyta</taxon>
        <taxon>Magnoliopsida</taxon>
        <taxon>eudicotyledons</taxon>
        <taxon>Gunneridae</taxon>
        <taxon>Pentapetalae</taxon>
        <taxon>rosids</taxon>
        <taxon>fabids</taxon>
        <taxon>Fabales</taxon>
        <taxon>Fabaceae</taxon>
        <taxon>Papilionoideae</taxon>
        <taxon>50 kb inversion clade</taxon>
        <taxon>NPAAA clade</taxon>
        <taxon>indigoferoid/millettioid clade</taxon>
        <taxon>Phaseoleae</taxon>
        <taxon>Glycine</taxon>
        <taxon>Glycine subgen. Soja</taxon>
    </lineage>
</organism>
<dbReference type="EC" id="3.1.13.-" evidence="2"/>
<dbReference type="GO" id="GO:0016787">
    <property type="term" value="F:hydrolase activity"/>
    <property type="evidence" value="ECO:0007669"/>
    <property type="project" value="UniProtKB-KW"/>
</dbReference>
<dbReference type="AlphaFoldDB" id="A0A0B2SCQ2"/>
<proteinExistence type="predicted"/>
<feature type="non-terminal residue" evidence="2">
    <location>
        <position position="408"/>
    </location>
</feature>
<dbReference type="InterPro" id="IPR054722">
    <property type="entry name" value="PolX-like_BBD"/>
</dbReference>
<feature type="domain" description="Retrovirus-related Pol polyprotein from transposon TNT 1-94-like beta-barrel" evidence="1">
    <location>
        <begin position="271"/>
        <end position="350"/>
    </location>
</feature>
<sequence>LWDIVEEGFTIPADTSAFNASQEKELKKNKQKNSKALFTLQQAVTDPIFPRIMGAKTAKEAWNTLQEEFQGSVKVRAVKLQSLRRDFELLKMKESETVKNYHSKVKEIVSQMRAFGEDILDKKIVEKILITMPQKFDPIVTTIEETKDLSTLSETELVGSLEAYEQRLYRHKEDTIENVFQSKRREGSRNFLKNKTDKNPPCNICKRQGHAEKNCWFRNMPQCNHCKKFRHVEKICRNKNRHQANIAEEHDQEQCMFYATQDSIKEKGGSWYLDSGCSNHMAKDETIFKSIDESVKVKVRLGNGSVVESKGKGTVMVETYKGTRLIHDVLLVPSLKENLLSIGQMMERGYTLHFEGGVCKILDNKNKRFEIAQVKMNKSNRSFPLNLKYATNISMKVQVDDSWLWHRR</sequence>
<dbReference type="EMBL" id="KN644054">
    <property type="protein sequence ID" value="KHN42845.1"/>
    <property type="molecule type" value="Genomic_DNA"/>
</dbReference>
<evidence type="ECO:0000259" key="1">
    <source>
        <dbReference type="Pfam" id="PF22936"/>
    </source>
</evidence>
<dbReference type="Pfam" id="PF14223">
    <property type="entry name" value="Retrotran_gag_2"/>
    <property type="match status" value="1"/>
</dbReference>
<reference evidence="2" key="1">
    <citation type="submission" date="2014-07" db="EMBL/GenBank/DDBJ databases">
        <title>Identification of a novel salt tolerance gene in wild soybean by whole-genome sequencing.</title>
        <authorList>
            <person name="Lam H.-M."/>
            <person name="Qi X."/>
            <person name="Li M.-W."/>
            <person name="Liu X."/>
            <person name="Xie M."/>
            <person name="Ni M."/>
            <person name="Xu X."/>
        </authorList>
    </citation>
    <scope>NUCLEOTIDE SEQUENCE [LARGE SCALE GENOMIC DNA]</scope>
    <source>
        <tissue evidence="2">Root</tissue>
    </source>
</reference>
<dbReference type="PANTHER" id="PTHR35317:SF35">
    <property type="entry name" value="DUF4219 DOMAIN-CONTAINING PROTEIN"/>
    <property type="match status" value="1"/>
</dbReference>
<dbReference type="PANTHER" id="PTHR35317">
    <property type="entry name" value="OS04G0629600 PROTEIN"/>
    <property type="match status" value="1"/>
</dbReference>